<evidence type="ECO:0000313" key="3">
    <source>
        <dbReference type="Proteomes" id="UP000008827"/>
    </source>
</evidence>
<dbReference type="InParanoid" id="A0A368UI41"/>
<reference evidence="2" key="3">
    <citation type="submission" date="2019-01" db="UniProtKB">
        <authorList>
            <consortium name="EnsemblPlants"/>
        </authorList>
    </citation>
    <scope>IDENTIFICATION</scope>
    <source>
        <strain evidence="2">Williams 82</strain>
    </source>
</reference>
<dbReference type="Proteomes" id="UP000008827">
    <property type="component" value="Chromosome 13"/>
</dbReference>
<sequence>MIHKQDFRAHNRKSFIQPFEKVNDKILLMESSQLVNLAKSKCYTGGISEHMKSLIADIRGFSSGATPFTYLGIPLFKGKPRVIHLQPIADHKIRLKMAR</sequence>
<evidence type="ECO:0000313" key="2">
    <source>
        <dbReference type="EnsemblPlants" id="RCW19086"/>
    </source>
</evidence>
<dbReference type="Gramene" id="RCW19086">
    <property type="protein sequence ID" value="RCW19086"/>
    <property type="gene ID" value="GLYMA_13G146000"/>
</dbReference>
<dbReference type="PANTHER" id="PTHR33116">
    <property type="entry name" value="REVERSE TRANSCRIPTASE ZINC-BINDING DOMAIN-CONTAINING PROTEIN-RELATED-RELATED"/>
    <property type="match status" value="1"/>
</dbReference>
<reference evidence="1 2" key="1">
    <citation type="journal article" date="2010" name="Nature">
        <title>Genome sequence of the palaeopolyploid soybean.</title>
        <authorList>
            <person name="Schmutz J."/>
            <person name="Cannon S.B."/>
            <person name="Schlueter J."/>
            <person name="Ma J."/>
            <person name="Mitros T."/>
            <person name="Nelson W."/>
            <person name="Hyten D.L."/>
            <person name="Song Q."/>
            <person name="Thelen J.J."/>
            <person name="Cheng J."/>
            <person name="Xu D."/>
            <person name="Hellsten U."/>
            <person name="May G.D."/>
            <person name="Yu Y."/>
            <person name="Sakurai T."/>
            <person name="Umezawa T."/>
            <person name="Bhattacharyya M.K."/>
            <person name="Sandhu D."/>
            <person name="Valliyodan B."/>
            <person name="Lindquist E."/>
            <person name="Peto M."/>
            <person name="Grant D."/>
            <person name="Shu S."/>
            <person name="Goodstein D."/>
            <person name="Barry K."/>
            <person name="Futrell-Griggs M."/>
            <person name="Abernathy B."/>
            <person name="Du J."/>
            <person name="Tian Z."/>
            <person name="Zhu L."/>
            <person name="Gill N."/>
            <person name="Joshi T."/>
            <person name="Libault M."/>
            <person name="Sethuraman A."/>
            <person name="Zhang X.-C."/>
            <person name="Shinozaki K."/>
            <person name="Nguyen H.T."/>
            <person name="Wing R.A."/>
            <person name="Cregan P."/>
            <person name="Specht J."/>
            <person name="Grimwood J."/>
            <person name="Rokhsar D."/>
            <person name="Stacey G."/>
            <person name="Shoemaker R.C."/>
            <person name="Jackson S.A."/>
        </authorList>
    </citation>
    <scope>NUCLEOTIDE SEQUENCE [LARGE SCALE GENOMIC DNA]</scope>
    <source>
        <strain evidence="2">cv. Williams 82</strain>
        <tissue evidence="1">Callus</tissue>
    </source>
</reference>
<dbReference type="OrthoDB" id="1935503at2759"/>
<proteinExistence type="predicted"/>
<dbReference type="ExpressionAtlas" id="A0A368UI41">
    <property type="expression patterns" value="baseline"/>
</dbReference>
<name>A0A368UI41_SOYBN</name>
<dbReference type="PaxDb" id="3847-GLYMA13G20905.1"/>
<reference evidence="1" key="2">
    <citation type="submission" date="2018-07" db="EMBL/GenBank/DDBJ databases">
        <title>WGS assembly of Glycine max.</title>
        <authorList>
            <person name="Schmutz J."/>
            <person name="Cannon S."/>
            <person name="Schlueter J."/>
            <person name="Ma J."/>
            <person name="Mitros T."/>
            <person name="Nelson W."/>
            <person name="Hyten D."/>
            <person name="Song Q."/>
            <person name="Thelen J."/>
            <person name="Cheng J."/>
            <person name="Xu D."/>
            <person name="Hellsten U."/>
            <person name="May G."/>
            <person name="Yu Y."/>
            <person name="Sakurai T."/>
            <person name="Umezawa T."/>
            <person name="Bhattacharyya M."/>
            <person name="Sandhu D."/>
            <person name="Valliyodan B."/>
            <person name="Lindquist E."/>
            <person name="Peto M."/>
            <person name="Grant D."/>
            <person name="Shu S."/>
            <person name="Goodstein D."/>
            <person name="Barry K."/>
            <person name="Futrell-Griggs M."/>
            <person name="Abernathy B."/>
            <person name="Du J."/>
            <person name="Tian Z."/>
            <person name="Zhu L."/>
            <person name="Gill N."/>
            <person name="Joshi T."/>
            <person name="Libault M."/>
            <person name="Sethuraman A."/>
            <person name="Zhang X."/>
            <person name="Shinozaki K."/>
            <person name="Nguyen H."/>
            <person name="Wing R."/>
            <person name="Cregan P."/>
            <person name="Specht J."/>
            <person name="Grimwood J."/>
            <person name="Rokhsar D."/>
            <person name="Stacey G."/>
            <person name="Shoemaker R."/>
            <person name="Jackson S."/>
        </authorList>
    </citation>
    <scope>NUCLEOTIDE SEQUENCE</scope>
    <source>
        <tissue evidence="1">Callus</tissue>
    </source>
</reference>
<gene>
    <name evidence="1" type="ORF">GLYMA_13G146000</name>
</gene>
<accession>A0A368UI41</accession>
<dbReference type="EnsemblPlants" id="RCW19086">
    <property type="protein sequence ID" value="RCW19086"/>
    <property type="gene ID" value="GLYMA_13G146000"/>
</dbReference>
<dbReference type="AlphaFoldDB" id="A0A368UI41"/>
<organism evidence="1">
    <name type="scientific">Glycine max</name>
    <name type="common">Soybean</name>
    <name type="synonym">Glycine hispida</name>
    <dbReference type="NCBI Taxonomy" id="3847"/>
    <lineage>
        <taxon>Eukaryota</taxon>
        <taxon>Viridiplantae</taxon>
        <taxon>Streptophyta</taxon>
        <taxon>Embryophyta</taxon>
        <taxon>Tracheophyta</taxon>
        <taxon>Spermatophyta</taxon>
        <taxon>Magnoliopsida</taxon>
        <taxon>eudicotyledons</taxon>
        <taxon>Gunneridae</taxon>
        <taxon>Pentapetalae</taxon>
        <taxon>rosids</taxon>
        <taxon>fabids</taxon>
        <taxon>Fabales</taxon>
        <taxon>Fabaceae</taxon>
        <taxon>Papilionoideae</taxon>
        <taxon>50 kb inversion clade</taxon>
        <taxon>NPAAA clade</taxon>
        <taxon>indigoferoid/millettioid clade</taxon>
        <taxon>Phaseoleae</taxon>
        <taxon>Glycine</taxon>
        <taxon>Glycine subgen. Soja</taxon>
    </lineage>
</organism>
<evidence type="ECO:0000313" key="1">
    <source>
        <dbReference type="EMBL" id="RCW19086.1"/>
    </source>
</evidence>
<keyword evidence="3" id="KW-1185">Reference proteome</keyword>
<dbReference type="PANTHER" id="PTHR33116:SF80">
    <property type="entry name" value="REVERSE TRANSCRIPTASE ZINC-BINDING DOMAIN-CONTAINING PROTEIN"/>
    <property type="match status" value="1"/>
</dbReference>
<dbReference type="STRING" id="3847.A0A368UI41"/>
<dbReference type="EMBL" id="CM000846">
    <property type="protein sequence ID" value="RCW19086.1"/>
    <property type="molecule type" value="Genomic_DNA"/>
</dbReference>
<protein>
    <submittedName>
        <fullName evidence="1 2">Uncharacterized protein</fullName>
    </submittedName>
</protein>